<dbReference type="EMBL" id="KZ371528">
    <property type="protein sequence ID" value="PIO57116.1"/>
    <property type="molecule type" value="Genomic_DNA"/>
</dbReference>
<dbReference type="Gene3D" id="3.30.70.330">
    <property type="match status" value="1"/>
</dbReference>
<name>A0A2G9TGM4_TELCI</name>
<sequence length="62" mass="7099">MISKLAAAEASKAAGKSTKKPERPLHVVKLKRIPYGLFEKQLWEYFTQFGKVVRVRVARNVK</sequence>
<comment type="subcellular location">
    <subcellularLocation>
        <location evidence="1">Nucleus</location>
        <location evidence="1">Nucleolus</location>
    </subcellularLocation>
</comment>
<proteinExistence type="predicted"/>
<feature type="compositionally biased region" description="Low complexity" evidence="4">
    <location>
        <begin position="1"/>
        <end position="16"/>
    </location>
</feature>
<evidence type="ECO:0000313" key="6">
    <source>
        <dbReference type="Proteomes" id="UP000230423"/>
    </source>
</evidence>
<reference evidence="5 6" key="1">
    <citation type="submission" date="2015-09" db="EMBL/GenBank/DDBJ databases">
        <title>Draft genome of the parasitic nematode Teladorsagia circumcincta isolate WARC Sus (inbred).</title>
        <authorList>
            <person name="Mitreva M."/>
        </authorList>
    </citation>
    <scope>NUCLEOTIDE SEQUENCE [LARGE SCALE GENOMIC DNA]</scope>
    <source>
        <strain evidence="5 6">S</strain>
    </source>
</reference>
<organism evidence="5 6">
    <name type="scientific">Teladorsagia circumcincta</name>
    <name type="common">Brown stomach worm</name>
    <name type="synonym">Ostertagia circumcincta</name>
    <dbReference type="NCBI Taxonomy" id="45464"/>
    <lineage>
        <taxon>Eukaryota</taxon>
        <taxon>Metazoa</taxon>
        <taxon>Ecdysozoa</taxon>
        <taxon>Nematoda</taxon>
        <taxon>Chromadorea</taxon>
        <taxon>Rhabditida</taxon>
        <taxon>Rhabditina</taxon>
        <taxon>Rhabditomorpha</taxon>
        <taxon>Strongyloidea</taxon>
        <taxon>Trichostrongylidae</taxon>
        <taxon>Teladorsagia</taxon>
    </lineage>
</organism>
<gene>
    <name evidence="5" type="ORF">TELCIR_21481</name>
</gene>
<dbReference type="Proteomes" id="UP000230423">
    <property type="component" value="Unassembled WGS sequence"/>
</dbReference>
<accession>A0A2G9TGM4</accession>
<dbReference type="InterPro" id="IPR012677">
    <property type="entry name" value="Nucleotide-bd_a/b_plait_sf"/>
</dbReference>
<evidence type="ECO:0000256" key="1">
    <source>
        <dbReference type="ARBA" id="ARBA00004604"/>
    </source>
</evidence>
<evidence type="ECO:0000256" key="2">
    <source>
        <dbReference type="ARBA" id="ARBA00022884"/>
    </source>
</evidence>
<protein>
    <recommendedName>
        <fullName evidence="7">RRM domain-containing protein</fullName>
    </recommendedName>
</protein>
<dbReference type="InterPro" id="IPR035979">
    <property type="entry name" value="RBD_domain_sf"/>
</dbReference>
<evidence type="ECO:0008006" key="7">
    <source>
        <dbReference type="Google" id="ProtNLM"/>
    </source>
</evidence>
<dbReference type="AlphaFoldDB" id="A0A2G9TGM4"/>
<feature type="non-terminal residue" evidence="5">
    <location>
        <position position="62"/>
    </location>
</feature>
<evidence type="ECO:0000256" key="3">
    <source>
        <dbReference type="ARBA" id="ARBA00023242"/>
    </source>
</evidence>
<dbReference type="GO" id="GO:0005730">
    <property type="term" value="C:nucleolus"/>
    <property type="evidence" value="ECO:0007669"/>
    <property type="project" value="UniProtKB-SubCell"/>
</dbReference>
<keyword evidence="2" id="KW-0694">RNA-binding</keyword>
<dbReference type="SUPFAM" id="SSF54928">
    <property type="entry name" value="RNA-binding domain, RBD"/>
    <property type="match status" value="1"/>
</dbReference>
<feature type="region of interest" description="Disordered" evidence="4">
    <location>
        <begin position="1"/>
        <end position="21"/>
    </location>
</feature>
<dbReference type="GO" id="GO:0003723">
    <property type="term" value="F:RNA binding"/>
    <property type="evidence" value="ECO:0007669"/>
    <property type="project" value="UniProtKB-KW"/>
</dbReference>
<evidence type="ECO:0000313" key="5">
    <source>
        <dbReference type="EMBL" id="PIO57116.1"/>
    </source>
</evidence>
<evidence type="ECO:0000256" key="4">
    <source>
        <dbReference type="SAM" id="MobiDB-lite"/>
    </source>
</evidence>
<keyword evidence="3" id="KW-0539">Nucleus</keyword>
<dbReference type="PANTHER" id="PTHR46754">
    <property type="entry name" value="MKI67 FHA DOMAIN-INTERACTING NUCLEOLAR PHOSPHOPROTEIN"/>
    <property type="match status" value="1"/>
</dbReference>
<dbReference type="OrthoDB" id="21467at2759"/>
<keyword evidence="6" id="KW-1185">Reference proteome</keyword>